<name>A0A1H9NMX9_9BACI</name>
<evidence type="ECO:0000313" key="1">
    <source>
        <dbReference type="EMBL" id="SER37298.1"/>
    </source>
</evidence>
<proteinExistence type="predicted"/>
<accession>A0A1H9NMX9</accession>
<sequence>MELFASFLKNYFICRSKCDKMRLLRQIKYVSRSNEWDQQLSTMEGGPAFDKQ</sequence>
<dbReference type="AlphaFoldDB" id="A0A1H9NMX9"/>
<keyword evidence="2" id="KW-1185">Reference proteome</keyword>
<organism evidence="1 2">
    <name type="scientific">Gracilibacillus ureilyticus</name>
    <dbReference type="NCBI Taxonomy" id="531814"/>
    <lineage>
        <taxon>Bacteria</taxon>
        <taxon>Bacillati</taxon>
        <taxon>Bacillota</taxon>
        <taxon>Bacilli</taxon>
        <taxon>Bacillales</taxon>
        <taxon>Bacillaceae</taxon>
        <taxon>Gracilibacillus</taxon>
    </lineage>
</organism>
<gene>
    <name evidence="1" type="ORF">SAMN04487944_103223</name>
</gene>
<dbReference type="STRING" id="531814.SAMN04487944_103223"/>
<dbReference type="EMBL" id="FOGL01000003">
    <property type="protein sequence ID" value="SER37298.1"/>
    <property type="molecule type" value="Genomic_DNA"/>
</dbReference>
<protein>
    <submittedName>
        <fullName evidence="1">Uncharacterized protein</fullName>
    </submittedName>
</protein>
<dbReference type="Proteomes" id="UP000199687">
    <property type="component" value="Unassembled WGS sequence"/>
</dbReference>
<evidence type="ECO:0000313" key="2">
    <source>
        <dbReference type="Proteomes" id="UP000199687"/>
    </source>
</evidence>
<reference evidence="1 2" key="1">
    <citation type="submission" date="2016-10" db="EMBL/GenBank/DDBJ databases">
        <authorList>
            <person name="de Groot N.N."/>
        </authorList>
    </citation>
    <scope>NUCLEOTIDE SEQUENCE [LARGE SCALE GENOMIC DNA]</scope>
    <source>
        <strain evidence="1 2">CGMCC 1.7727</strain>
    </source>
</reference>